<feature type="region of interest" description="Disordered" evidence="1">
    <location>
        <begin position="1"/>
        <end position="22"/>
    </location>
</feature>
<evidence type="ECO:0000313" key="4">
    <source>
        <dbReference type="Proteomes" id="UP000094336"/>
    </source>
</evidence>
<dbReference type="GO" id="GO:0000981">
    <property type="term" value="F:DNA-binding transcription factor activity, RNA polymerase II-specific"/>
    <property type="evidence" value="ECO:0007669"/>
    <property type="project" value="InterPro"/>
</dbReference>
<evidence type="ECO:0000259" key="2">
    <source>
        <dbReference type="Pfam" id="PF00172"/>
    </source>
</evidence>
<dbReference type="GeneID" id="30149282"/>
<dbReference type="AlphaFoldDB" id="A0A1E3QMG8"/>
<accession>A0A1E3QMG8</accession>
<dbReference type="RefSeq" id="XP_018984234.1">
    <property type="nucleotide sequence ID" value="XM_019131429.1"/>
</dbReference>
<evidence type="ECO:0000256" key="1">
    <source>
        <dbReference type="SAM" id="MobiDB-lite"/>
    </source>
</evidence>
<dbReference type="EMBL" id="KV454434">
    <property type="protein sequence ID" value="ODQ78906.1"/>
    <property type="molecule type" value="Genomic_DNA"/>
</dbReference>
<evidence type="ECO:0000313" key="3">
    <source>
        <dbReference type="EMBL" id="ODQ78906.1"/>
    </source>
</evidence>
<feature type="domain" description="Zn(2)-C6 fungal-type" evidence="2">
    <location>
        <begin position="30"/>
        <end position="54"/>
    </location>
</feature>
<proteinExistence type="predicted"/>
<reference evidence="4" key="1">
    <citation type="submission" date="2016-05" db="EMBL/GenBank/DDBJ databases">
        <title>Comparative genomics of biotechnologically important yeasts.</title>
        <authorList>
            <consortium name="DOE Joint Genome Institute"/>
            <person name="Riley R."/>
            <person name="Haridas S."/>
            <person name="Wolfe K.H."/>
            <person name="Lopes M.R."/>
            <person name="Hittinger C.T."/>
            <person name="Goker M."/>
            <person name="Salamov A."/>
            <person name="Wisecaver J."/>
            <person name="Long T.M."/>
            <person name="Aerts A.L."/>
            <person name="Barry K."/>
            <person name="Choi C."/>
            <person name="Clum A."/>
            <person name="Coughlan A.Y."/>
            <person name="Deshpande S."/>
            <person name="Douglass A.P."/>
            <person name="Hanson S.J."/>
            <person name="Klenk H.-P."/>
            <person name="Labutti K."/>
            <person name="Lapidus A."/>
            <person name="Lindquist E."/>
            <person name="Lipzen A."/>
            <person name="Meier-Kolthoff J.P."/>
            <person name="Ohm R.A."/>
            <person name="Otillar R.P."/>
            <person name="Pangilinan J."/>
            <person name="Peng Y."/>
            <person name="Rokas A."/>
            <person name="Rosa C.A."/>
            <person name="Scheuner C."/>
            <person name="Sibirny A.A."/>
            <person name="Slot J.C."/>
            <person name="Stielow J.B."/>
            <person name="Sun H."/>
            <person name="Kurtzman C.P."/>
            <person name="Blackwell M."/>
            <person name="Grigoriev I.V."/>
            <person name="Jeffries T.W."/>
        </authorList>
    </citation>
    <scope>NUCLEOTIDE SEQUENCE [LARGE SCALE GENOMIC DNA]</scope>
    <source>
        <strain evidence="4">NRRL Y-12698</strain>
    </source>
</reference>
<name>A0A1E3QMG8_9ASCO</name>
<organism evidence="3 4">
    <name type="scientific">Babjeviella inositovora NRRL Y-12698</name>
    <dbReference type="NCBI Taxonomy" id="984486"/>
    <lineage>
        <taxon>Eukaryota</taxon>
        <taxon>Fungi</taxon>
        <taxon>Dikarya</taxon>
        <taxon>Ascomycota</taxon>
        <taxon>Saccharomycotina</taxon>
        <taxon>Pichiomycetes</taxon>
        <taxon>Serinales incertae sedis</taxon>
        <taxon>Babjeviella</taxon>
    </lineage>
</organism>
<dbReference type="Pfam" id="PF00172">
    <property type="entry name" value="Zn_clus"/>
    <property type="match status" value="1"/>
</dbReference>
<dbReference type="SUPFAM" id="SSF57701">
    <property type="entry name" value="Zn2/Cys6 DNA-binding domain"/>
    <property type="match status" value="1"/>
</dbReference>
<dbReference type="Proteomes" id="UP000094336">
    <property type="component" value="Unassembled WGS sequence"/>
</dbReference>
<sequence>MSKKRKSTVTSVPQDTHDDDGSLATRISKSCDACKGKKIACQGGKPLCEYCLKH</sequence>
<gene>
    <name evidence="3" type="ORF">BABINDRAFT_28587</name>
</gene>
<protein>
    <recommendedName>
        <fullName evidence="2">Zn(2)-C6 fungal-type domain-containing protein</fullName>
    </recommendedName>
</protein>
<dbReference type="InterPro" id="IPR001138">
    <property type="entry name" value="Zn2Cys6_DnaBD"/>
</dbReference>
<feature type="non-terminal residue" evidence="3">
    <location>
        <position position="54"/>
    </location>
</feature>
<dbReference type="OrthoDB" id="39175at2759"/>
<dbReference type="Gene3D" id="4.10.240.10">
    <property type="entry name" value="Zn(2)-C6 fungal-type DNA-binding domain"/>
    <property type="match status" value="1"/>
</dbReference>
<keyword evidence="4" id="KW-1185">Reference proteome</keyword>
<dbReference type="InterPro" id="IPR036864">
    <property type="entry name" value="Zn2-C6_fun-type_DNA-bd_sf"/>
</dbReference>
<dbReference type="GO" id="GO:0008270">
    <property type="term" value="F:zinc ion binding"/>
    <property type="evidence" value="ECO:0007669"/>
    <property type="project" value="InterPro"/>
</dbReference>